<evidence type="ECO:0000313" key="2">
    <source>
        <dbReference type="Proteomes" id="UP001140096"/>
    </source>
</evidence>
<organism evidence="1 2">
    <name type="scientific">Coemansia furcata</name>
    <dbReference type="NCBI Taxonomy" id="417177"/>
    <lineage>
        <taxon>Eukaryota</taxon>
        <taxon>Fungi</taxon>
        <taxon>Fungi incertae sedis</taxon>
        <taxon>Zoopagomycota</taxon>
        <taxon>Kickxellomycotina</taxon>
        <taxon>Kickxellomycetes</taxon>
        <taxon>Kickxellales</taxon>
        <taxon>Kickxellaceae</taxon>
        <taxon>Coemansia</taxon>
    </lineage>
</organism>
<dbReference type="Proteomes" id="UP001140096">
    <property type="component" value="Unassembled WGS sequence"/>
</dbReference>
<reference evidence="1" key="1">
    <citation type="submission" date="2022-07" db="EMBL/GenBank/DDBJ databases">
        <title>Phylogenomic reconstructions and comparative analyses of Kickxellomycotina fungi.</title>
        <authorList>
            <person name="Reynolds N.K."/>
            <person name="Stajich J.E."/>
            <person name="Barry K."/>
            <person name="Grigoriev I.V."/>
            <person name="Crous P."/>
            <person name="Smith M.E."/>
        </authorList>
    </citation>
    <scope>NUCLEOTIDE SEQUENCE</scope>
    <source>
        <strain evidence="1">CBS 102833</strain>
    </source>
</reference>
<protein>
    <submittedName>
        <fullName evidence="1">Sulfite reductase [NADPH] subunit beta</fullName>
        <ecNumber evidence="1">1.8.1.2</ecNumber>
    </submittedName>
</protein>
<sequence length="982" mass="103526">MSLSLQTTTLQASSTAAAVVYTAAATLNSTTAVVASSFVASVSELVADSANLVTLLQATGIATLVADSATSDSKKPQLISALVAGKDLISLIPTLRTLARQRSPALVLHVPVSSASDVSDVLAVRDSGCAILRSTSQQGAVDYALAASIAAQRLGTPIVHCFPAGSADSIEFQGYAAASTQEAIGAYLQTEKPSSESVHDVVSQALAVVVGEKRELVSYFGAEDAQVVYVTFGDVINREAIGAGVGVVQVSLARPLNSEALGQVVPASAKRVVALEHVRRAPTGWGPLFFDLALVPWEHRPILLNAVSSSSAGLDALTSEQLNAITTHVLTLASPAHFDAATVAGIPEDVNAPPHSQDEDEPNEATTVGAYGQLLRDVFGSRLRVANACESQSIWGNGGRAESTPEFGFGRLAAAAQERTRLVAAVTALLRDVSVPLSRELHAALAEWLGARDNPLVASAGAAAQISELLKAEAASNSALGDVVGLQAHFAAQSDWLVGGDAWAYDVGGSGVHHVLSSGMNVNMLVVDTAADPTAVQRGGARKKDVGLYAMNYGSAYVASVAVYASYAQVLQALAEADAFPGPAVVVAYLPQAASPIGVLQQSKRAVDEGSWPLYRWDPRHDPGSFKLDSEKLRRELADFLKRDSALAAVARATPKLSAAIAPVSVEARAGDRLARKARGDVDALMAGLTVSGPPLLILYASDGGNGEEAARRLARSARRRGMTVQCMAMDEYDFEELAYERTLVISVSTAGQGEIPTAGREFLKALLATSANLSETAFAVFGLGDSHYWPRAEDAVFYNKPARDLDRRLAELGARRIVGPGLGDDQDADGWEAGFGAFESDLWQALNLDVVSSAADEPEEPPARTDEENKVISNFLRGTIAQAIADTSTGAVDEWDGKLLKFHGTYMQDDRDVRAGRLARGEEKAFSFMIRVRLPGGVATPAQWLAMDALASEHGNQTMKITTRQTFQLHGVLKRNLRETM</sequence>
<gene>
    <name evidence="1" type="primary">MET5_1</name>
    <name evidence="1" type="ORF">H4S07_000661</name>
</gene>
<accession>A0ACC1LQ50</accession>
<comment type="caution">
    <text evidence="1">The sequence shown here is derived from an EMBL/GenBank/DDBJ whole genome shotgun (WGS) entry which is preliminary data.</text>
</comment>
<keyword evidence="2" id="KW-1185">Reference proteome</keyword>
<dbReference type="EMBL" id="JANBUP010000052">
    <property type="protein sequence ID" value="KAJ2813478.1"/>
    <property type="molecule type" value="Genomic_DNA"/>
</dbReference>
<proteinExistence type="predicted"/>
<dbReference type="EC" id="1.8.1.2" evidence="1"/>
<keyword evidence="1" id="KW-0560">Oxidoreductase</keyword>
<name>A0ACC1LQ50_9FUNG</name>
<evidence type="ECO:0000313" key="1">
    <source>
        <dbReference type="EMBL" id="KAJ2813478.1"/>
    </source>
</evidence>
<feature type="non-terminal residue" evidence="1">
    <location>
        <position position="982"/>
    </location>
</feature>